<dbReference type="PANTHER" id="PTHR23359">
    <property type="entry name" value="NUCLEOTIDE KINASE"/>
    <property type="match status" value="1"/>
</dbReference>
<gene>
    <name evidence="6" type="ORF">Zmor_009027</name>
</gene>
<dbReference type="CDD" id="cd01428">
    <property type="entry name" value="ADK"/>
    <property type="match status" value="1"/>
</dbReference>
<evidence type="ECO:0000256" key="2">
    <source>
        <dbReference type="ARBA" id="ARBA00022741"/>
    </source>
</evidence>
<evidence type="ECO:0000313" key="7">
    <source>
        <dbReference type="Proteomes" id="UP001168821"/>
    </source>
</evidence>
<dbReference type="Proteomes" id="UP001168821">
    <property type="component" value="Unassembled WGS sequence"/>
</dbReference>
<dbReference type="PRINTS" id="PR00094">
    <property type="entry name" value="ADENYLTKNASE"/>
</dbReference>
<dbReference type="Pfam" id="PF00406">
    <property type="entry name" value="ADK"/>
    <property type="match status" value="1"/>
</dbReference>
<keyword evidence="3 4" id="KW-0418">Kinase</keyword>
<keyword evidence="7" id="KW-1185">Reference proteome</keyword>
<keyword evidence="2" id="KW-0547">Nucleotide-binding</keyword>
<feature type="compositionally biased region" description="Basic and acidic residues" evidence="5">
    <location>
        <begin position="1"/>
        <end position="13"/>
    </location>
</feature>
<sequence length="77" mass="7987">MPDDSKIKKKSTEQSESGLRVVILGPPGAGKGTQAPNLVEKYKICHLATGDMLRAAVKAGTSLGIKAKAIMDAGSYS</sequence>
<evidence type="ECO:0000256" key="5">
    <source>
        <dbReference type="SAM" id="MobiDB-lite"/>
    </source>
</evidence>
<dbReference type="EMBL" id="JALNTZ010000286">
    <property type="protein sequence ID" value="KAJ3636291.1"/>
    <property type="molecule type" value="Genomic_DNA"/>
</dbReference>
<dbReference type="InterPro" id="IPR000850">
    <property type="entry name" value="Adenylat/UMP-CMP_kin"/>
</dbReference>
<organism evidence="6 7">
    <name type="scientific">Zophobas morio</name>
    <dbReference type="NCBI Taxonomy" id="2755281"/>
    <lineage>
        <taxon>Eukaryota</taxon>
        <taxon>Metazoa</taxon>
        <taxon>Ecdysozoa</taxon>
        <taxon>Arthropoda</taxon>
        <taxon>Hexapoda</taxon>
        <taxon>Insecta</taxon>
        <taxon>Pterygota</taxon>
        <taxon>Neoptera</taxon>
        <taxon>Endopterygota</taxon>
        <taxon>Coleoptera</taxon>
        <taxon>Polyphaga</taxon>
        <taxon>Cucujiformia</taxon>
        <taxon>Tenebrionidae</taxon>
        <taxon>Zophobas</taxon>
    </lineage>
</organism>
<evidence type="ECO:0000313" key="6">
    <source>
        <dbReference type="EMBL" id="KAJ3636291.1"/>
    </source>
</evidence>
<keyword evidence="1 4" id="KW-0808">Transferase</keyword>
<comment type="similarity">
    <text evidence="4">Belongs to the adenylate kinase family.</text>
</comment>
<comment type="caution">
    <text evidence="6">The sequence shown here is derived from an EMBL/GenBank/DDBJ whole genome shotgun (WGS) entry which is preliminary data.</text>
</comment>
<evidence type="ECO:0000256" key="1">
    <source>
        <dbReference type="ARBA" id="ARBA00022679"/>
    </source>
</evidence>
<proteinExistence type="inferred from homology"/>
<evidence type="ECO:0000256" key="3">
    <source>
        <dbReference type="ARBA" id="ARBA00022777"/>
    </source>
</evidence>
<protein>
    <recommendedName>
        <fullName evidence="8">Adenylate kinase</fullName>
    </recommendedName>
</protein>
<evidence type="ECO:0000256" key="4">
    <source>
        <dbReference type="RuleBase" id="RU003330"/>
    </source>
</evidence>
<dbReference type="GO" id="GO:0005524">
    <property type="term" value="F:ATP binding"/>
    <property type="evidence" value="ECO:0007669"/>
    <property type="project" value="InterPro"/>
</dbReference>
<dbReference type="AlphaFoldDB" id="A0AA38HKB2"/>
<name>A0AA38HKB2_9CUCU</name>
<dbReference type="GO" id="GO:0006139">
    <property type="term" value="P:nucleobase-containing compound metabolic process"/>
    <property type="evidence" value="ECO:0007669"/>
    <property type="project" value="InterPro"/>
</dbReference>
<feature type="region of interest" description="Disordered" evidence="5">
    <location>
        <begin position="1"/>
        <end position="30"/>
    </location>
</feature>
<dbReference type="GO" id="GO:0019205">
    <property type="term" value="F:nucleobase-containing compound kinase activity"/>
    <property type="evidence" value="ECO:0007669"/>
    <property type="project" value="InterPro"/>
</dbReference>
<reference evidence="6" key="1">
    <citation type="journal article" date="2023" name="G3 (Bethesda)">
        <title>Whole genome assemblies of Zophobas morio and Tenebrio molitor.</title>
        <authorList>
            <person name="Kaur S."/>
            <person name="Stinson S.A."/>
            <person name="diCenzo G.C."/>
        </authorList>
    </citation>
    <scope>NUCLEOTIDE SEQUENCE</scope>
    <source>
        <strain evidence="6">QUZm001</strain>
    </source>
</reference>
<accession>A0AA38HKB2</accession>
<dbReference type="Gene3D" id="3.40.50.300">
    <property type="entry name" value="P-loop containing nucleotide triphosphate hydrolases"/>
    <property type="match status" value="1"/>
</dbReference>
<evidence type="ECO:0008006" key="8">
    <source>
        <dbReference type="Google" id="ProtNLM"/>
    </source>
</evidence>
<dbReference type="SUPFAM" id="SSF52540">
    <property type="entry name" value="P-loop containing nucleoside triphosphate hydrolases"/>
    <property type="match status" value="1"/>
</dbReference>
<dbReference type="InterPro" id="IPR027417">
    <property type="entry name" value="P-loop_NTPase"/>
</dbReference>